<dbReference type="Proteomes" id="UP000828390">
    <property type="component" value="Unassembled WGS sequence"/>
</dbReference>
<protein>
    <submittedName>
        <fullName evidence="1">Uncharacterized protein</fullName>
    </submittedName>
</protein>
<evidence type="ECO:0000313" key="1">
    <source>
        <dbReference type="EMBL" id="KAH3873277.1"/>
    </source>
</evidence>
<sequence>MGFLHFQCTVTVSDNGYPSNKIDTAQVDIFVDRDRALPVFTSNARYQVTINEDRPVGNSIIQVSASRQGIQVSIIF</sequence>
<keyword evidence="2" id="KW-1185">Reference proteome</keyword>
<reference evidence="1" key="2">
    <citation type="submission" date="2020-11" db="EMBL/GenBank/DDBJ databases">
        <authorList>
            <person name="McCartney M.A."/>
            <person name="Auch B."/>
            <person name="Kono T."/>
            <person name="Mallez S."/>
            <person name="Becker A."/>
            <person name="Gohl D.M."/>
            <person name="Silverstein K.A.T."/>
            <person name="Koren S."/>
            <person name="Bechman K.B."/>
            <person name="Herman A."/>
            <person name="Abrahante J.E."/>
            <person name="Garbe J."/>
        </authorList>
    </citation>
    <scope>NUCLEOTIDE SEQUENCE</scope>
    <source>
        <strain evidence="1">Duluth1</strain>
        <tissue evidence="1">Whole animal</tissue>
    </source>
</reference>
<gene>
    <name evidence="1" type="ORF">DPMN_036508</name>
</gene>
<reference evidence="1" key="1">
    <citation type="journal article" date="2019" name="bioRxiv">
        <title>The Genome of the Zebra Mussel, Dreissena polymorpha: A Resource for Invasive Species Research.</title>
        <authorList>
            <person name="McCartney M.A."/>
            <person name="Auch B."/>
            <person name="Kono T."/>
            <person name="Mallez S."/>
            <person name="Zhang Y."/>
            <person name="Obille A."/>
            <person name="Becker A."/>
            <person name="Abrahante J.E."/>
            <person name="Garbe J."/>
            <person name="Badalamenti J.P."/>
            <person name="Herman A."/>
            <person name="Mangelson H."/>
            <person name="Liachko I."/>
            <person name="Sullivan S."/>
            <person name="Sone E.D."/>
            <person name="Koren S."/>
            <person name="Silverstein K.A.T."/>
            <person name="Beckman K.B."/>
            <person name="Gohl D.M."/>
        </authorList>
    </citation>
    <scope>NUCLEOTIDE SEQUENCE</scope>
    <source>
        <strain evidence="1">Duluth1</strain>
        <tissue evidence="1">Whole animal</tissue>
    </source>
</reference>
<accession>A0A9D4M995</accession>
<name>A0A9D4M995_DREPO</name>
<dbReference type="EMBL" id="JAIWYP010000002">
    <property type="protein sequence ID" value="KAH3873277.1"/>
    <property type="molecule type" value="Genomic_DNA"/>
</dbReference>
<dbReference type="AlphaFoldDB" id="A0A9D4M995"/>
<organism evidence="1 2">
    <name type="scientific">Dreissena polymorpha</name>
    <name type="common">Zebra mussel</name>
    <name type="synonym">Mytilus polymorpha</name>
    <dbReference type="NCBI Taxonomy" id="45954"/>
    <lineage>
        <taxon>Eukaryota</taxon>
        <taxon>Metazoa</taxon>
        <taxon>Spiralia</taxon>
        <taxon>Lophotrochozoa</taxon>
        <taxon>Mollusca</taxon>
        <taxon>Bivalvia</taxon>
        <taxon>Autobranchia</taxon>
        <taxon>Heteroconchia</taxon>
        <taxon>Euheterodonta</taxon>
        <taxon>Imparidentia</taxon>
        <taxon>Neoheterodontei</taxon>
        <taxon>Myida</taxon>
        <taxon>Dreissenoidea</taxon>
        <taxon>Dreissenidae</taxon>
        <taxon>Dreissena</taxon>
    </lineage>
</organism>
<proteinExistence type="predicted"/>
<evidence type="ECO:0000313" key="2">
    <source>
        <dbReference type="Proteomes" id="UP000828390"/>
    </source>
</evidence>
<comment type="caution">
    <text evidence="1">The sequence shown here is derived from an EMBL/GenBank/DDBJ whole genome shotgun (WGS) entry which is preliminary data.</text>
</comment>